<dbReference type="Proteomes" id="UP000292052">
    <property type="component" value="Unassembled WGS sequence"/>
</dbReference>
<evidence type="ECO:0000256" key="1">
    <source>
        <dbReference type="SAM" id="MobiDB-lite"/>
    </source>
</evidence>
<dbReference type="AlphaFoldDB" id="A0A482WE36"/>
<dbReference type="OrthoDB" id="6747088at2759"/>
<evidence type="ECO:0000313" key="2">
    <source>
        <dbReference type="EMBL" id="RZC43335.1"/>
    </source>
</evidence>
<organism evidence="2 3">
    <name type="scientific">Asbolus verrucosus</name>
    <name type="common">Desert ironclad beetle</name>
    <dbReference type="NCBI Taxonomy" id="1661398"/>
    <lineage>
        <taxon>Eukaryota</taxon>
        <taxon>Metazoa</taxon>
        <taxon>Ecdysozoa</taxon>
        <taxon>Arthropoda</taxon>
        <taxon>Hexapoda</taxon>
        <taxon>Insecta</taxon>
        <taxon>Pterygota</taxon>
        <taxon>Neoptera</taxon>
        <taxon>Endopterygota</taxon>
        <taxon>Coleoptera</taxon>
        <taxon>Polyphaga</taxon>
        <taxon>Cucujiformia</taxon>
        <taxon>Tenebrionidae</taxon>
        <taxon>Pimeliinae</taxon>
        <taxon>Asbolus</taxon>
    </lineage>
</organism>
<feature type="region of interest" description="Disordered" evidence="1">
    <location>
        <begin position="147"/>
        <end position="179"/>
    </location>
</feature>
<evidence type="ECO:0000313" key="3">
    <source>
        <dbReference type="Proteomes" id="UP000292052"/>
    </source>
</evidence>
<name>A0A482WE36_ASBVE</name>
<proteinExistence type="predicted"/>
<dbReference type="EMBL" id="QDEB01000015">
    <property type="protein sequence ID" value="RZC43335.1"/>
    <property type="molecule type" value="Genomic_DNA"/>
</dbReference>
<reference evidence="2 3" key="1">
    <citation type="submission" date="2017-03" db="EMBL/GenBank/DDBJ databases">
        <title>Genome of the blue death feigning beetle - Asbolus verrucosus.</title>
        <authorList>
            <person name="Rider S.D."/>
        </authorList>
    </citation>
    <scope>NUCLEOTIDE SEQUENCE [LARGE SCALE GENOMIC DNA]</scope>
    <source>
        <strain evidence="2">Butters</strain>
        <tissue evidence="2">Head and leg muscle</tissue>
    </source>
</reference>
<accession>A0A482WE36</accession>
<protein>
    <submittedName>
        <fullName evidence="2">Uncharacterized protein</fullName>
    </submittedName>
</protein>
<comment type="caution">
    <text evidence="2">The sequence shown here is derived from an EMBL/GenBank/DDBJ whole genome shotgun (WGS) entry which is preliminary data.</text>
</comment>
<sequence>MWTSDAWETEEDVERDILLMAEYSIPSMEDMDLARNRIPDTILQYRKQMAQNKERTLNSDLDENASYIVSGRGKGIRDRVIRPGGIVDCHPSDEIELKKQIREVYRYTNMEHYKSLALQVSGFGYSNELIEQSIKAKGYDLEENTDDNSNFKLVSSSSSSRSSAETTPTKKKKVVSSNNNFNVKKTDEFPLLK</sequence>
<gene>
    <name evidence="2" type="ORF">BDFB_005847</name>
</gene>
<keyword evidence="3" id="KW-1185">Reference proteome</keyword>